<dbReference type="GO" id="GO:0043328">
    <property type="term" value="P:protein transport to vacuole involved in ubiquitin-dependent protein catabolic process via the multivesicular body sorting pathway"/>
    <property type="evidence" value="ECO:0007669"/>
    <property type="project" value="InterPro"/>
</dbReference>
<reference evidence="10 11" key="2">
    <citation type="submission" date="2025-05" db="UniProtKB">
        <authorList>
            <consortium name="RefSeq"/>
        </authorList>
    </citation>
    <scope>IDENTIFICATION</scope>
    <source>
        <tissue evidence="10 11">Leaf</tissue>
    </source>
</reference>
<protein>
    <submittedName>
        <fullName evidence="10 11">TOM1-like protein 5 isoform X1</fullName>
    </submittedName>
</protein>
<dbReference type="Pfam" id="PF03127">
    <property type="entry name" value="GAT"/>
    <property type="match status" value="1"/>
</dbReference>
<proteinExistence type="inferred from homology"/>
<dbReference type="InterPro" id="IPR038425">
    <property type="entry name" value="GAT_sf"/>
</dbReference>
<feature type="compositionally biased region" description="Polar residues" evidence="6">
    <location>
        <begin position="150"/>
        <end position="164"/>
    </location>
</feature>
<dbReference type="GO" id="GO:0005737">
    <property type="term" value="C:cytoplasm"/>
    <property type="evidence" value="ECO:0007669"/>
    <property type="project" value="UniProtKB-ARBA"/>
</dbReference>
<dbReference type="InterPro" id="IPR008942">
    <property type="entry name" value="ENTH_VHS"/>
</dbReference>
<evidence type="ECO:0000256" key="6">
    <source>
        <dbReference type="SAM" id="MobiDB-lite"/>
    </source>
</evidence>
<evidence type="ECO:0000256" key="1">
    <source>
        <dbReference type="ARBA" id="ARBA00004170"/>
    </source>
</evidence>
<dbReference type="SUPFAM" id="SSF48464">
    <property type="entry name" value="ENTH/VHS domain"/>
    <property type="match status" value="1"/>
</dbReference>
<evidence type="ECO:0000259" key="8">
    <source>
        <dbReference type="PROSITE" id="PS50909"/>
    </source>
</evidence>
<dbReference type="InterPro" id="IPR002014">
    <property type="entry name" value="VHS_dom"/>
</dbReference>
<feature type="compositionally biased region" description="Low complexity" evidence="6">
    <location>
        <begin position="440"/>
        <end position="452"/>
    </location>
</feature>
<keyword evidence="5" id="KW-0472">Membrane</keyword>
<organism evidence="9 11">
    <name type="scientific">Spinacia oleracea</name>
    <name type="common">Spinach</name>
    <dbReference type="NCBI Taxonomy" id="3562"/>
    <lineage>
        <taxon>Eukaryota</taxon>
        <taxon>Viridiplantae</taxon>
        <taxon>Streptophyta</taxon>
        <taxon>Embryophyta</taxon>
        <taxon>Tracheophyta</taxon>
        <taxon>Spermatophyta</taxon>
        <taxon>Magnoliopsida</taxon>
        <taxon>eudicotyledons</taxon>
        <taxon>Gunneridae</taxon>
        <taxon>Pentapetalae</taxon>
        <taxon>Caryophyllales</taxon>
        <taxon>Chenopodiaceae</taxon>
        <taxon>Chenopodioideae</taxon>
        <taxon>Anserineae</taxon>
        <taxon>Spinacia</taxon>
    </lineage>
</organism>
<keyword evidence="3" id="KW-0813">Transport</keyword>
<name>A0A9R0I799_SPIOL</name>
<evidence type="ECO:0000259" key="7">
    <source>
        <dbReference type="PROSITE" id="PS50179"/>
    </source>
</evidence>
<evidence type="ECO:0000256" key="4">
    <source>
        <dbReference type="ARBA" id="ARBA00022927"/>
    </source>
</evidence>
<dbReference type="Proteomes" id="UP000813463">
    <property type="component" value="Chromosome 4"/>
</dbReference>
<dbReference type="KEGG" id="soe:110784042"/>
<gene>
    <name evidence="10 11" type="primary">LOC110784042</name>
</gene>
<feature type="region of interest" description="Disordered" evidence="6">
    <location>
        <begin position="144"/>
        <end position="164"/>
    </location>
</feature>
<dbReference type="GO" id="GO:0016020">
    <property type="term" value="C:membrane"/>
    <property type="evidence" value="ECO:0007669"/>
    <property type="project" value="UniProtKB-SubCell"/>
</dbReference>
<dbReference type="GO" id="GO:0035091">
    <property type="term" value="F:phosphatidylinositol binding"/>
    <property type="evidence" value="ECO:0007669"/>
    <property type="project" value="InterPro"/>
</dbReference>
<feature type="region of interest" description="Disordered" evidence="6">
    <location>
        <begin position="389"/>
        <end position="452"/>
    </location>
</feature>
<feature type="domain" description="VHS" evidence="7">
    <location>
        <begin position="11"/>
        <end position="140"/>
    </location>
</feature>
<keyword evidence="9" id="KW-1185">Reference proteome</keyword>
<reference evidence="9" key="1">
    <citation type="journal article" date="2021" name="Nat. Commun.">
        <title>Genomic analyses provide insights into spinach domestication and the genetic basis of agronomic traits.</title>
        <authorList>
            <person name="Cai X."/>
            <person name="Sun X."/>
            <person name="Xu C."/>
            <person name="Sun H."/>
            <person name="Wang X."/>
            <person name="Ge C."/>
            <person name="Zhang Z."/>
            <person name="Wang Q."/>
            <person name="Fei Z."/>
            <person name="Jiao C."/>
            <person name="Wang Q."/>
        </authorList>
    </citation>
    <scope>NUCLEOTIDE SEQUENCE [LARGE SCALE GENOMIC DNA]</scope>
    <source>
        <strain evidence="9">cv. Varoflay</strain>
    </source>
</reference>
<comment type="similarity">
    <text evidence="2">Belongs to the TOM1 family.</text>
</comment>
<dbReference type="GO" id="GO:0043130">
    <property type="term" value="F:ubiquitin binding"/>
    <property type="evidence" value="ECO:0007669"/>
    <property type="project" value="InterPro"/>
</dbReference>
<dbReference type="Pfam" id="PF00790">
    <property type="entry name" value="VHS"/>
    <property type="match status" value="1"/>
</dbReference>
<dbReference type="SMART" id="SM00288">
    <property type="entry name" value="VHS"/>
    <property type="match status" value="1"/>
</dbReference>
<dbReference type="InterPro" id="IPR044836">
    <property type="entry name" value="TOL_plant"/>
</dbReference>
<dbReference type="InterPro" id="IPR004152">
    <property type="entry name" value="GAT_dom"/>
</dbReference>
<keyword evidence="4" id="KW-0653">Protein transport</keyword>
<evidence type="ECO:0000313" key="10">
    <source>
        <dbReference type="RefSeq" id="XP_056699129.1"/>
    </source>
</evidence>
<dbReference type="PANTHER" id="PTHR45898:SF3">
    <property type="entry name" value="TOM1-LIKE PROTEIN 5"/>
    <property type="match status" value="1"/>
</dbReference>
<comment type="subcellular location">
    <subcellularLocation>
        <location evidence="1">Membrane</location>
        <topology evidence="1">Peripheral membrane protein</topology>
    </subcellularLocation>
</comment>
<dbReference type="RefSeq" id="XP_056699130.1">
    <property type="nucleotide sequence ID" value="XM_056843152.1"/>
</dbReference>
<dbReference type="CDD" id="cd14231">
    <property type="entry name" value="GAT_GGA-like_plant"/>
    <property type="match status" value="1"/>
</dbReference>
<dbReference type="AlphaFoldDB" id="A0A9R0I799"/>
<feature type="region of interest" description="Disordered" evidence="6">
    <location>
        <begin position="346"/>
        <end position="372"/>
    </location>
</feature>
<dbReference type="RefSeq" id="XP_056699129.1">
    <property type="nucleotide sequence ID" value="XM_056843151.1"/>
</dbReference>
<feature type="compositionally biased region" description="Basic and acidic residues" evidence="6">
    <location>
        <begin position="407"/>
        <end position="421"/>
    </location>
</feature>
<evidence type="ECO:0000256" key="5">
    <source>
        <dbReference type="ARBA" id="ARBA00023136"/>
    </source>
</evidence>
<evidence type="ECO:0000256" key="2">
    <source>
        <dbReference type="ARBA" id="ARBA00007708"/>
    </source>
</evidence>
<dbReference type="PROSITE" id="PS50179">
    <property type="entry name" value="VHS"/>
    <property type="match status" value="1"/>
</dbReference>
<feature type="domain" description="GAT" evidence="8">
    <location>
        <begin position="180"/>
        <end position="268"/>
    </location>
</feature>
<dbReference type="Gene3D" id="1.20.58.160">
    <property type="match status" value="1"/>
</dbReference>
<evidence type="ECO:0000256" key="3">
    <source>
        <dbReference type="ARBA" id="ARBA00022448"/>
    </source>
</evidence>
<dbReference type="SUPFAM" id="SSF89009">
    <property type="entry name" value="GAT-like domain"/>
    <property type="match status" value="1"/>
</dbReference>
<dbReference type="GeneID" id="110784042"/>
<evidence type="ECO:0000313" key="9">
    <source>
        <dbReference type="Proteomes" id="UP000813463"/>
    </source>
</evidence>
<dbReference type="PROSITE" id="PS50909">
    <property type="entry name" value="GAT"/>
    <property type="match status" value="1"/>
</dbReference>
<dbReference type="PANTHER" id="PTHR45898">
    <property type="entry name" value="TOM1-LIKE PROTEIN"/>
    <property type="match status" value="1"/>
</dbReference>
<sequence length="452" mass="49442">MTMASELVNIATSDKLTEVDWAKNIEICEIVAHDQRQAKDVMKSIKKRLGSKSPNAQLYAVMLLEMLMNNIGEAVHKLVIEAGILPILVKIVKKKSDLPVRERIFLLLDATQTSVGGATGKFPQYYNAYYELVSAGVKFPGTVRPHPVSSDHNSSGANNSNLTIGSIASASERTTKREESQPAPGSSIIEKAKAAMEVLREVLDAVNAQNPEAAKDEFTLDLVEQCSFQKDRVMHLVISSRDEKLVSQAIELNEQLGRILAKHAALLSEEPASTAKAPATPKQLTLSLNDNNHMDSAVCVPNHNMARGGSWASNHKNHAGQLNHINRTDHEETDEEEEAAQLSRRIRKGKALVRPEDEESAQGRPLGLQGISMPTETLHRPLIRPLTLESPSRELTVPPLIPPPPAKHVEREKFFQEKKGDGASLSGHMRGLSLHSRNASNSSYNGSIGSSE</sequence>
<evidence type="ECO:0000313" key="11">
    <source>
        <dbReference type="RefSeq" id="XP_056699130.1"/>
    </source>
</evidence>
<dbReference type="Gene3D" id="1.25.40.90">
    <property type="match status" value="1"/>
</dbReference>
<accession>A0A9R0I799</accession>
<dbReference type="CDD" id="cd03561">
    <property type="entry name" value="VHS"/>
    <property type="match status" value="1"/>
</dbReference>